<protein>
    <recommendedName>
        <fullName evidence="2">Terminase large subunit gp17-like C-terminal domain-containing protein</fullName>
    </recommendedName>
</protein>
<comment type="caution">
    <text evidence="1">The sequence shown here is derived from an EMBL/GenBank/DDBJ whole genome shotgun (WGS) entry which is preliminary data.</text>
</comment>
<proteinExistence type="predicted"/>
<dbReference type="AlphaFoldDB" id="A0A0F9U1H2"/>
<gene>
    <name evidence="1" type="ORF">LCGC14_0263600</name>
</gene>
<accession>A0A0F9U1H2</accession>
<dbReference type="InterPro" id="IPR027417">
    <property type="entry name" value="P-loop_NTPase"/>
</dbReference>
<reference evidence="1" key="1">
    <citation type="journal article" date="2015" name="Nature">
        <title>Complex archaea that bridge the gap between prokaryotes and eukaryotes.</title>
        <authorList>
            <person name="Spang A."/>
            <person name="Saw J.H."/>
            <person name="Jorgensen S.L."/>
            <person name="Zaremba-Niedzwiedzka K."/>
            <person name="Martijn J."/>
            <person name="Lind A.E."/>
            <person name="van Eijk R."/>
            <person name="Schleper C."/>
            <person name="Guy L."/>
            <person name="Ettema T.J."/>
        </authorList>
    </citation>
    <scope>NUCLEOTIDE SEQUENCE</scope>
</reference>
<evidence type="ECO:0000313" key="1">
    <source>
        <dbReference type="EMBL" id="KKN87090.1"/>
    </source>
</evidence>
<evidence type="ECO:0008006" key="2">
    <source>
        <dbReference type="Google" id="ProtNLM"/>
    </source>
</evidence>
<dbReference type="Gene3D" id="3.40.50.300">
    <property type="entry name" value="P-loop containing nucleotide triphosphate hydrolases"/>
    <property type="match status" value="1"/>
</dbReference>
<organism evidence="1">
    <name type="scientific">marine sediment metagenome</name>
    <dbReference type="NCBI Taxonomy" id="412755"/>
    <lineage>
        <taxon>unclassified sequences</taxon>
        <taxon>metagenomes</taxon>
        <taxon>ecological metagenomes</taxon>
    </lineage>
</organism>
<dbReference type="EMBL" id="LAZR01000142">
    <property type="protein sequence ID" value="KKN87090.1"/>
    <property type="molecule type" value="Genomic_DNA"/>
</dbReference>
<feature type="non-terminal residue" evidence="1">
    <location>
        <position position="370"/>
    </location>
</feature>
<sequence length="370" mass="43403">MEALGWFGITTEFYSQLCQGQTKLENLLYRKRILKEAYSSREYQDELWIMCKRDPLFYINTFVYTFDPRLTPRSTVIPFLSFTYQDNAILSILLAILEGNDLLIEKSRDAGASWLILLCYKWLWTFYDMQSFRLVSRVEDLVDKHQDPDCLFWKLLFVIEHEPDFIMKEGSFHKTHLHLYNKINGSMIDGSSTTTDVARGGRCGSMMLDEFASQPNSHDILKATRDVTKCRIFNSTPKGAANAFYTVRHNTEIIVLRFHWSEDPRKNQGLYTTGSDGKVRLLDPGCCGEFKVGNKKYFYPDDYPYILDGKLRSPWYDNECKRAAHPTEIAQELDIDYLGSDYQFFYPEDLNRIEKQHVRQPYFKGEFNFD</sequence>
<name>A0A0F9U1H2_9ZZZZ</name>